<evidence type="ECO:0000313" key="3">
    <source>
        <dbReference type="Proteomes" id="UP000808914"/>
    </source>
</evidence>
<comment type="caution">
    <text evidence="2">The sequence shown here is derived from an EMBL/GenBank/DDBJ whole genome shotgun (WGS) entry which is preliminary data.</text>
</comment>
<gene>
    <name evidence="2" type="ORF">JOD45_003069</name>
</gene>
<dbReference type="Pfam" id="PF12671">
    <property type="entry name" value="Amidase_6"/>
    <property type="match status" value="1"/>
</dbReference>
<dbReference type="InterPro" id="IPR024301">
    <property type="entry name" value="Amidase_6"/>
</dbReference>
<accession>A0ABS2Q3G3</accession>
<name>A0ABS2Q3G3_9BACL</name>
<organism evidence="2 3">
    <name type="scientific">Scopulibacillus daqui</name>
    <dbReference type="NCBI Taxonomy" id="1469162"/>
    <lineage>
        <taxon>Bacteria</taxon>
        <taxon>Bacillati</taxon>
        <taxon>Bacillota</taxon>
        <taxon>Bacilli</taxon>
        <taxon>Bacillales</taxon>
        <taxon>Sporolactobacillaceae</taxon>
        <taxon>Scopulibacillus</taxon>
    </lineage>
</organism>
<dbReference type="EMBL" id="JAFBER010000031">
    <property type="protein sequence ID" value="MBM7646835.1"/>
    <property type="molecule type" value="Genomic_DNA"/>
</dbReference>
<protein>
    <recommendedName>
        <fullName evidence="1">Putative amidase domain-containing protein</fullName>
    </recommendedName>
</protein>
<dbReference type="RefSeq" id="WP_205004712.1">
    <property type="nucleotide sequence ID" value="NZ_JAFBER010000031.1"/>
</dbReference>
<dbReference type="PANTHER" id="PTHR40032">
    <property type="entry name" value="EXPORTED PROTEIN-RELATED"/>
    <property type="match status" value="1"/>
</dbReference>
<proteinExistence type="predicted"/>
<sequence>MKWLSELKSHLKKTGEFWVDKAYDRYHVITDAERGAIIRKKQQLQERKAEIVKSIVNGRLTGIHKFKDEKKVNYISHLKWLIKQKNHFYVEEHLEERQAIFEDGKLIMDRIKVSEASNNEADSKSMTMLAKRDKGFKYNRLRAVKYADQWWNSFNPEFQGFDVDCTNYVSQCIYAGGAPMKGKYNKTSGWWYEGKSWSYSWTVANALRLYLNQSNNHLGAVAVEKPEQLVPGDVICYDFEGDGKWDHTTFVTEKDAYGMPLVNAHTTNSRHRYWSYEDSTAWTSNIRYNFFHFPD</sequence>
<feature type="domain" description="Putative amidase" evidence="1">
    <location>
        <begin position="137"/>
        <end position="288"/>
    </location>
</feature>
<keyword evidence="3" id="KW-1185">Reference proteome</keyword>
<evidence type="ECO:0000313" key="2">
    <source>
        <dbReference type="EMBL" id="MBM7646835.1"/>
    </source>
</evidence>
<dbReference type="Proteomes" id="UP000808914">
    <property type="component" value="Unassembled WGS sequence"/>
</dbReference>
<evidence type="ECO:0000259" key="1">
    <source>
        <dbReference type="Pfam" id="PF12671"/>
    </source>
</evidence>
<reference evidence="2 3" key="1">
    <citation type="submission" date="2021-01" db="EMBL/GenBank/DDBJ databases">
        <title>Genomic Encyclopedia of Type Strains, Phase IV (KMG-IV): sequencing the most valuable type-strain genomes for metagenomic binning, comparative biology and taxonomic classification.</title>
        <authorList>
            <person name="Goeker M."/>
        </authorList>
    </citation>
    <scope>NUCLEOTIDE SEQUENCE [LARGE SCALE GENOMIC DNA]</scope>
    <source>
        <strain evidence="2 3">DSM 28236</strain>
    </source>
</reference>
<dbReference type="PANTHER" id="PTHR40032:SF1">
    <property type="entry name" value="EXPORTED PROTEIN"/>
    <property type="match status" value="1"/>
</dbReference>